<dbReference type="EMBL" id="BPLR01018012">
    <property type="protein sequence ID" value="GIY96135.1"/>
    <property type="molecule type" value="Genomic_DNA"/>
</dbReference>
<organism evidence="1 2">
    <name type="scientific">Caerostris extrusa</name>
    <name type="common">Bark spider</name>
    <name type="synonym">Caerostris bankana</name>
    <dbReference type="NCBI Taxonomy" id="172846"/>
    <lineage>
        <taxon>Eukaryota</taxon>
        <taxon>Metazoa</taxon>
        <taxon>Ecdysozoa</taxon>
        <taxon>Arthropoda</taxon>
        <taxon>Chelicerata</taxon>
        <taxon>Arachnida</taxon>
        <taxon>Araneae</taxon>
        <taxon>Araneomorphae</taxon>
        <taxon>Entelegynae</taxon>
        <taxon>Araneoidea</taxon>
        <taxon>Araneidae</taxon>
        <taxon>Caerostris</taxon>
    </lineage>
</organism>
<evidence type="ECO:0000313" key="2">
    <source>
        <dbReference type="Proteomes" id="UP001054945"/>
    </source>
</evidence>
<proteinExistence type="predicted"/>
<sequence>METTKQEYIEKQPVATYVISSRYYALRESQRLDARSPKDTLAKSAIHLSFLTKHAFQESSLVRCFFSNGKDEYGMRFWTREYDAAF</sequence>
<accession>A0AAV4XQG3</accession>
<name>A0AAV4XQG3_CAEEX</name>
<dbReference type="AlphaFoldDB" id="A0AAV4XQG3"/>
<gene>
    <name evidence="1" type="ORF">CEXT_800281</name>
</gene>
<dbReference type="Proteomes" id="UP001054945">
    <property type="component" value="Unassembled WGS sequence"/>
</dbReference>
<comment type="caution">
    <text evidence="1">The sequence shown here is derived from an EMBL/GenBank/DDBJ whole genome shotgun (WGS) entry which is preliminary data.</text>
</comment>
<protein>
    <submittedName>
        <fullName evidence="1">Uncharacterized protein</fullName>
    </submittedName>
</protein>
<keyword evidence="2" id="KW-1185">Reference proteome</keyword>
<evidence type="ECO:0000313" key="1">
    <source>
        <dbReference type="EMBL" id="GIY96135.1"/>
    </source>
</evidence>
<reference evidence="1 2" key="1">
    <citation type="submission" date="2021-06" db="EMBL/GenBank/DDBJ databases">
        <title>Caerostris extrusa draft genome.</title>
        <authorList>
            <person name="Kono N."/>
            <person name="Arakawa K."/>
        </authorList>
    </citation>
    <scope>NUCLEOTIDE SEQUENCE [LARGE SCALE GENOMIC DNA]</scope>
</reference>